<dbReference type="AlphaFoldDB" id="A0A4Y8ZPI1"/>
<dbReference type="Pfam" id="PF13360">
    <property type="entry name" value="PQQ_2"/>
    <property type="match status" value="1"/>
</dbReference>
<gene>
    <name evidence="2" type="ORF">E2493_12040</name>
</gene>
<keyword evidence="3" id="KW-1185">Reference proteome</keyword>
<name>A0A4Y8ZPI1_9SPHN</name>
<dbReference type="InterPro" id="IPR002372">
    <property type="entry name" value="PQQ_rpt_dom"/>
</dbReference>
<accession>A0A4Y8ZPI1</accession>
<feature type="domain" description="Pyrrolo-quinoline quinone repeat" evidence="1">
    <location>
        <begin position="123"/>
        <end position="358"/>
    </location>
</feature>
<dbReference type="PANTHER" id="PTHR34512">
    <property type="entry name" value="CELL SURFACE PROTEIN"/>
    <property type="match status" value="1"/>
</dbReference>
<sequence>MKRVILVLAAASLVGGCGVFGGKGDKKTTPTVGERIPVLSAEAAIQVDPALAGVAVVLPPAQVNTEWSQPGGNAAKSMGHLALAGSPSQIWRSSIGSGSSTKGQLAAAPVVADGKVFTIDTQAVVRAINADTGATLWQSQVRGENAPENALFGGGVSYEAGRLYATNGAGYAAALDASNGSILWIKRPGGPLRGAPTIANENVYVVSQDNQLYALNPADGATRWTGAGAAEIAGVFGNAAPAAAQGTVVAGFSSGELNAYRYENGRILWQDALARTSISTAVTTLSDIDAEPVIDQGRVYAVGQGGRMVALELVTGQRIWEINVAGISTPWVVGEWVFVVTDEGQLLCVARATGRVRWMSQLRRYRDVNDKKGVVTWSGPVLAGDRLILANSLGDIVNVSPFDGTVQSTVSTNMPVSLSPVVANNTLYILHSNGQLSAWR</sequence>
<reference evidence="2 3" key="1">
    <citation type="submission" date="2019-03" db="EMBL/GenBank/DDBJ databases">
        <title>Genome sequence of Sphingomonas sp. 17J27-24.</title>
        <authorList>
            <person name="Kim M."/>
            <person name="Maeng S."/>
            <person name="Sathiyaraj S."/>
        </authorList>
    </citation>
    <scope>NUCLEOTIDE SEQUENCE [LARGE SCALE GENOMIC DNA]</scope>
    <source>
        <strain evidence="2 3">17J27-24</strain>
    </source>
</reference>
<evidence type="ECO:0000313" key="3">
    <source>
        <dbReference type="Proteomes" id="UP000298213"/>
    </source>
</evidence>
<dbReference type="SMART" id="SM00564">
    <property type="entry name" value="PQQ"/>
    <property type="match status" value="5"/>
</dbReference>
<dbReference type="InterPro" id="IPR015943">
    <property type="entry name" value="WD40/YVTN_repeat-like_dom_sf"/>
</dbReference>
<dbReference type="SUPFAM" id="SSF50998">
    <property type="entry name" value="Quinoprotein alcohol dehydrogenase-like"/>
    <property type="match status" value="1"/>
</dbReference>
<dbReference type="PANTHER" id="PTHR34512:SF30">
    <property type="entry name" value="OUTER MEMBRANE PROTEIN ASSEMBLY FACTOR BAMB"/>
    <property type="match status" value="1"/>
</dbReference>
<protein>
    <submittedName>
        <fullName evidence="2">Pyrrolo-quinoline quinone</fullName>
    </submittedName>
</protein>
<evidence type="ECO:0000259" key="1">
    <source>
        <dbReference type="Pfam" id="PF13360"/>
    </source>
</evidence>
<organism evidence="2 3">
    <name type="scientific">Sphingomonas parva</name>
    <dbReference type="NCBI Taxonomy" id="2555898"/>
    <lineage>
        <taxon>Bacteria</taxon>
        <taxon>Pseudomonadati</taxon>
        <taxon>Pseudomonadota</taxon>
        <taxon>Alphaproteobacteria</taxon>
        <taxon>Sphingomonadales</taxon>
        <taxon>Sphingomonadaceae</taxon>
        <taxon>Sphingomonas</taxon>
    </lineage>
</organism>
<dbReference type="OrthoDB" id="5290752at2"/>
<evidence type="ECO:0000313" key="2">
    <source>
        <dbReference type="EMBL" id="TFI57921.1"/>
    </source>
</evidence>
<dbReference type="Proteomes" id="UP000298213">
    <property type="component" value="Unassembled WGS sequence"/>
</dbReference>
<dbReference type="PROSITE" id="PS51257">
    <property type="entry name" value="PROKAR_LIPOPROTEIN"/>
    <property type="match status" value="1"/>
</dbReference>
<dbReference type="InterPro" id="IPR011047">
    <property type="entry name" value="Quinoprotein_ADH-like_sf"/>
</dbReference>
<comment type="caution">
    <text evidence="2">The sequence shown here is derived from an EMBL/GenBank/DDBJ whole genome shotgun (WGS) entry which is preliminary data.</text>
</comment>
<proteinExistence type="predicted"/>
<dbReference type="EMBL" id="SPDV01000021">
    <property type="protein sequence ID" value="TFI57921.1"/>
    <property type="molecule type" value="Genomic_DNA"/>
</dbReference>
<dbReference type="Gene3D" id="2.130.10.10">
    <property type="entry name" value="YVTN repeat-like/Quinoprotein amine dehydrogenase"/>
    <property type="match status" value="1"/>
</dbReference>
<dbReference type="RefSeq" id="WP_135087091.1">
    <property type="nucleotide sequence ID" value="NZ_SPDV01000021.1"/>
</dbReference>
<dbReference type="InterPro" id="IPR018391">
    <property type="entry name" value="PQQ_b-propeller_rpt"/>
</dbReference>